<name>A0A1R4JLN1_9MICC</name>
<reference evidence="3 4" key="1">
    <citation type="submission" date="2017-02" db="EMBL/GenBank/DDBJ databases">
        <authorList>
            <person name="Peterson S.W."/>
        </authorList>
    </citation>
    <scope>NUCLEOTIDE SEQUENCE [LARGE SCALE GENOMIC DNA]</scope>
    <source>
        <strain evidence="3 4">2B3F</strain>
    </source>
</reference>
<feature type="compositionally biased region" description="Low complexity" evidence="1">
    <location>
        <begin position="67"/>
        <end position="108"/>
    </location>
</feature>
<evidence type="ECO:0000313" key="4">
    <source>
        <dbReference type="Proteomes" id="UP000196230"/>
    </source>
</evidence>
<evidence type="ECO:0000313" key="3">
    <source>
        <dbReference type="EMBL" id="SJN32882.1"/>
    </source>
</evidence>
<proteinExistence type="predicted"/>
<evidence type="ECO:0000256" key="1">
    <source>
        <dbReference type="SAM" id="MobiDB-lite"/>
    </source>
</evidence>
<accession>A0A1R4JLN1</accession>
<dbReference type="Proteomes" id="UP000196230">
    <property type="component" value="Unassembled WGS sequence"/>
</dbReference>
<feature type="compositionally biased region" description="Low complexity" evidence="1">
    <location>
        <begin position="36"/>
        <end position="52"/>
    </location>
</feature>
<sequence length="271" mass="28348">MRASRTTSLTALLAAGALALTACGGADESDPDEGTATEASPSAASPSQSEGESAGDESDGTEPTGDESASATEASEASDNASESASPSTSETGSADASSTDASSTEAGPSLSEDPPRWSFPLNVEGWETSVIDKNGINQLQNSQGCRFTSSQNRVQPDPDQSPRDASQDLAEEFEQGLSRQAAETDFTYGEAEIHLFMDAGTTDAVSLSGTYANSQGQEFETTFLARVIPEQQSWVSLQYACPADAYDEDEMAELFRSTQLDSTDPAPFKD</sequence>
<dbReference type="EMBL" id="FUKP01000063">
    <property type="protein sequence ID" value="SJN32882.1"/>
    <property type="molecule type" value="Genomic_DNA"/>
</dbReference>
<dbReference type="RefSeq" id="WP_087134395.1">
    <property type="nucleotide sequence ID" value="NZ_FUKP01000063.1"/>
</dbReference>
<feature type="region of interest" description="Disordered" evidence="1">
    <location>
        <begin position="149"/>
        <end position="182"/>
    </location>
</feature>
<evidence type="ECO:0000256" key="2">
    <source>
        <dbReference type="SAM" id="SignalP"/>
    </source>
</evidence>
<dbReference type="AlphaFoldDB" id="A0A1R4JLN1"/>
<feature type="region of interest" description="Disordered" evidence="1">
    <location>
        <begin position="23"/>
        <end position="122"/>
    </location>
</feature>
<feature type="chain" id="PRO_5039222895" evidence="2">
    <location>
        <begin position="23"/>
        <end position="271"/>
    </location>
</feature>
<keyword evidence="2" id="KW-0732">Signal</keyword>
<organism evidence="3 4">
    <name type="scientific">Micrococcus lylae</name>
    <dbReference type="NCBI Taxonomy" id="1273"/>
    <lineage>
        <taxon>Bacteria</taxon>
        <taxon>Bacillati</taxon>
        <taxon>Actinomycetota</taxon>
        <taxon>Actinomycetes</taxon>
        <taxon>Micrococcales</taxon>
        <taxon>Micrococcaceae</taxon>
        <taxon>Micrococcus</taxon>
    </lineage>
</organism>
<protein>
    <submittedName>
        <fullName evidence="3">Uncharacterized protein</fullName>
    </submittedName>
</protein>
<gene>
    <name evidence="3" type="ORF">FM125_09290</name>
</gene>
<dbReference type="PROSITE" id="PS51257">
    <property type="entry name" value="PROKAR_LIPOPROTEIN"/>
    <property type="match status" value="1"/>
</dbReference>
<feature type="signal peptide" evidence="2">
    <location>
        <begin position="1"/>
        <end position="22"/>
    </location>
</feature>